<sequence>MLDSRIAAFEHLMDWANTLSAEHNRRGLEDLIKIVLRPVQAIHLRDALLRPRHAGPQSLHWMSSLGGLWDGHAENGTWAAFLLKNCRRPVDQSSSIRLASDMVIPTLWSESSILNSLGMIGEGRELGAFVQDPNHSVTLMQPLNIAWVNGGNHSIAQGILGGEGVLVPDDVYDVTEIIRGVRFDGECWVCRKTGDKYGSPIYVEFGWAWEIARLLVDLPRGSTG</sequence>
<accession>A0A3M8R697</accession>
<organism evidence="1 2">
    <name type="scientific">Pseudomonas putida</name>
    <name type="common">Arthrobacter siderocapsulatus</name>
    <dbReference type="NCBI Taxonomy" id="303"/>
    <lineage>
        <taxon>Bacteria</taxon>
        <taxon>Pseudomonadati</taxon>
        <taxon>Pseudomonadota</taxon>
        <taxon>Gammaproteobacteria</taxon>
        <taxon>Pseudomonadales</taxon>
        <taxon>Pseudomonadaceae</taxon>
        <taxon>Pseudomonas</taxon>
    </lineage>
</organism>
<comment type="caution">
    <text evidence="1">The sequence shown here is derived from an EMBL/GenBank/DDBJ whole genome shotgun (WGS) entry which is preliminary data.</text>
</comment>
<dbReference type="Proteomes" id="UP000278162">
    <property type="component" value="Unassembled WGS sequence"/>
</dbReference>
<reference evidence="1 2" key="1">
    <citation type="submission" date="2018-10" db="EMBL/GenBank/DDBJ databases">
        <title>An outbreak of IMP-63 producing strain in France.</title>
        <authorList>
            <person name="Bour M."/>
            <person name="Liapis E."/>
            <person name="Plesiat P."/>
        </authorList>
    </citation>
    <scope>NUCLEOTIDE SEQUENCE [LARGE SCALE GENOMIC DNA]</scope>
    <source>
        <strain evidence="1 2">12917</strain>
    </source>
</reference>
<dbReference type="AlphaFoldDB" id="A0A3M8R697"/>
<name>A0A3M8R697_PSEPU</name>
<dbReference type="RefSeq" id="WP_023660710.1">
    <property type="nucleotide sequence ID" value="NZ_BKWG01000033.1"/>
</dbReference>
<proteinExistence type="predicted"/>
<dbReference type="Pfam" id="PF20457">
    <property type="entry name" value="DUF6710"/>
    <property type="match status" value="1"/>
</dbReference>
<dbReference type="InterPro" id="IPR046556">
    <property type="entry name" value="DUF6710"/>
</dbReference>
<dbReference type="OrthoDB" id="1777863at2"/>
<protein>
    <submittedName>
        <fullName evidence="1">Uncharacterized protein</fullName>
    </submittedName>
</protein>
<evidence type="ECO:0000313" key="2">
    <source>
        <dbReference type="Proteomes" id="UP000278162"/>
    </source>
</evidence>
<gene>
    <name evidence="1" type="ORF">EFK07_03635</name>
</gene>
<dbReference type="EMBL" id="RJAI01000003">
    <property type="protein sequence ID" value="RNF93775.1"/>
    <property type="molecule type" value="Genomic_DNA"/>
</dbReference>
<evidence type="ECO:0000313" key="1">
    <source>
        <dbReference type="EMBL" id="RNF93775.1"/>
    </source>
</evidence>